<dbReference type="Proteomes" id="UP000295729">
    <property type="component" value="Unassembled WGS sequence"/>
</dbReference>
<accession>A0A4V3DGT7</accession>
<name>A0A4V3DGT7_9GAMM</name>
<feature type="chain" id="PRO_5020356376" description="Peptidoglycan-binding protein CsiV" evidence="1">
    <location>
        <begin position="20"/>
        <end position="257"/>
    </location>
</feature>
<organism evidence="2 3">
    <name type="scientific">Marinomonas communis</name>
    <dbReference type="NCBI Taxonomy" id="28254"/>
    <lineage>
        <taxon>Bacteria</taxon>
        <taxon>Pseudomonadati</taxon>
        <taxon>Pseudomonadota</taxon>
        <taxon>Gammaproteobacteria</taxon>
        <taxon>Oceanospirillales</taxon>
        <taxon>Oceanospirillaceae</taxon>
        <taxon>Marinomonas</taxon>
    </lineage>
</organism>
<dbReference type="OrthoDB" id="5566524at2"/>
<keyword evidence="1" id="KW-0732">Signal</keyword>
<feature type="signal peptide" evidence="1">
    <location>
        <begin position="1"/>
        <end position="19"/>
    </location>
</feature>
<sequence>MKAISLILLGLLCNTYVQANSLDSLDLNKARAYQAYVMTFVWPENMTSEDIEYQDIFSHEGIQPLADWSGENDGAAMPASSPFEAFTKTLSARTEVLSNKTWTLIFPDTGSSISESFHSAQAEHGYPVMTANVTFTLGRYLESNLHYKHYQFGQPVATVEHQTQDGVMSPIDATTTNNASVYSSNSQVTGLNTAAYSSTDYNVWNGPTQVLPLHFVNKTASKKLNYIDHPVIGTLIYFEPLDLEEAIDMVTHASVAQ</sequence>
<gene>
    <name evidence="2" type="ORF">C8D85_0975</name>
</gene>
<keyword evidence="3" id="KW-1185">Reference proteome</keyword>
<evidence type="ECO:0000313" key="3">
    <source>
        <dbReference type="Proteomes" id="UP000295729"/>
    </source>
</evidence>
<evidence type="ECO:0008006" key="4">
    <source>
        <dbReference type="Google" id="ProtNLM"/>
    </source>
</evidence>
<evidence type="ECO:0000256" key="1">
    <source>
        <dbReference type="SAM" id="SignalP"/>
    </source>
</evidence>
<proteinExistence type="predicted"/>
<reference evidence="2 3" key="1">
    <citation type="submission" date="2019-03" db="EMBL/GenBank/DDBJ databases">
        <title>Genomic Encyclopedia of Type Strains, Phase IV (KMG-IV): sequencing the most valuable type-strain genomes for metagenomic binning, comparative biology and taxonomic classification.</title>
        <authorList>
            <person name="Goeker M."/>
        </authorList>
    </citation>
    <scope>NUCLEOTIDE SEQUENCE [LARGE SCALE GENOMIC DNA]</scope>
    <source>
        <strain evidence="2 3">DSM 5604</strain>
    </source>
</reference>
<comment type="caution">
    <text evidence="2">The sequence shown here is derived from an EMBL/GenBank/DDBJ whole genome shotgun (WGS) entry which is preliminary data.</text>
</comment>
<dbReference type="RefSeq" id="WP_133560204.1">
    <property type="nucleotide sequence ID" value="NZ_SNZA01000001.1"/>
</dbReference>
<dbReference type="AlphaFoldDB" id="A0A4V3DGT7"/>
<evidence type="ECO:0000313" key="2">
    <source>
        <dbReference type="EMBL" id="TDR15601.1"/>
    </source>
</evidence>
<dbReference type="EMBL" id="SNZA01000001">
    <property type="protein sequence ID" value="TDR15601.1"/>
    <property type="molecule type" value="Genomic_DNA"/>
</dbReference>
<protein>
    <recommendedName>
        <fullName evidence="4">Peptidoglycan-binding protein CsiV</fullName>
    </recommendedName>
</protein>